<dbReference type="AlphaFoldDB" id="K0RI33"/>
<dbReference type="InterPro" id="IPR001251">
    <property type="entry name" value="CRAL-TRIO_dom"/>
</dbReference>
<dbReference type="SUPFAM" id="SSF52087">
    <property type="entry name" value="CRAL/TRIO domain"/>
    <property type="match status" value="1"/>
</dbReference>
<dbReference type="CDD" id="cd00170">
    <property type="entry name" value="SEC14"/>
    <property type="match status" value="1"/>
</dbReference>
<dbReference type="PANTHER" id="PTHR23324">
    <property type="entry name" value="SEC14 RELATED PROTEIN"/>
    <property type="match status" value="1"/>
</dbReference>
<feature type="compositionally biased region" description="Basic and acidic residues" evidence="1">
    <location>
        <begin position="919"/>
        <end position="948"/>
    </location>
</feature>
<proteinExistence type="predicted"/>
<dbReference type="Proteomes" id="UP000266841">
    <property type="component" value="Unassembled WGS sequence"/>
</dbReference>
<reference evidence="3 4" key="1">
    <citation type="journal article" date="2012" name="Genome Biol.">
        <title>Genome and low-iron response of an oceanic diatom adapted to chronic iron limitation.</title>
        <authorList>
            <person name="Lommer M."/>
            <person name="Specht M."/>
            <person name="Roy A.S."/>
            <person name="Kraemer L."/>
            <person name="Andreson R."/>
            <person name="Gutowska M.A."/>
            <person name="Wolf J."/>
            <person name="Bergner S.V."/>
            <person name="Schilhabel M.B."/>
            <person name="Klostermeier U.C."/>
            <person name="Beiko R.G."/>
            <person name="Rosenstiel P."/>
            <person name="Hippler M."/>
            <person name="Laroche J."/>
        </authorList>
    </citation>
    <scope>NUCLEOTIDE SEQUENCE [LARGE SCALE GENOMIC DNA]</scope>
    <source>
        <strain evidence="3 4">CCMP1005</strain>
    </source>
</reference>
<sequence>MEGPEPRVGGKTSITIGCFTTEMTDSTWIWMRGAATPLVDVPSAPTHPGDDRPAVNDLIAAHRSSIDALKDALAAADEPLHKKSTKKALKAARHALEFRKQHRLDERDIRPFPPGYKHVETIPELKAMTECASDDTFNWCLPEGDRGNVFLFCRYAGYDQNSLVNNVPESAWGPAFIYISEWAFQWSDYITRTTGLLTKNVRFIDFDGMSMFNMNKEIGRRDSAAMKLTDDVYPQLLRAILICHSPSWLQAFWRVLRVILPGRLVEKFDFIDPLTNLKERARLLRFIPQEKLPVRFGGDYQPWPVAYPVPGTGKAQLEPICYQDLTDLLFLKYLLLLREQSFRAISIVVELQEQVCKVCVALLPEVAVQVPQELSQVGAEHLVEARNHVTVPLRGQLVLYPVRALHRPPLPVRAELAASVAGPRASALPDPALAVTEPRPLEAGPLVEVVHFRRLHEELDLVREEEAGRHDLRSAIDQVVVGQQALVGDAYQELVMVVDQVVDRPGKLPVGAGARGPAVHVVPRRGQPLLESSPPRLDNVELHVLVVAQNDGRRERHAPELERDGLEPRQDLLLPRRPLALQRPPIPEVVERVAQALVLEGAAQRRRKLARLGLRPRYARREPVLDASSQDAGEVLAQLFLGAVEEVHEEVALVEEEVLLHESEGAKEAVLTEEDAQERVGGLVVGAVDGAGKSERVEEDCHSVLVVIVVGLPGRFCRSRRRGPLAAAVYGPPVLARGVCLVQRGHVAGGPCPTPQHVLLPLPAPVRPLHPLPHRNPVLPEVPVGHLDHELAVRVVDLPPRQPRAEHVVVRSRGPREESRDEGVRVRVAGVVHRGQVREGVEQLAALDVAHGRGDGVEDRHGPHGALAADVEGAHRERPAGAAAEPVARLGDEPEVLPQELPDALGEAPRDGSALVPDGARRDVPADPEVGRAKGEEAEESRLERRVDGTAEDALADEHERRLVGPVGHLVVRVVVAWFGAVPQKLPLVSHHGPQDLVQKNPLLDVDGALRQGNVRLAFRLGDAAGGVRKQHRFHPLTQLVSVRIGQVRAEQVRPIRTLPGGVRPLRAKRRVGGEQLECLGASRPGDVVRVQALDETAAPGPRRRRIELVRAGDDRQRPARGAVVLGVRTKLVAQRKQPAAKAVPQHDGVAAVHRQPPSPQVVERRGVAPKGDGVAVADVLLVLSVERRRPPDAARRVLREAADHEPVLGDSGFFTCETNERLFGG</sequence>
<dbReference type="InterPro" id="IPR036865">
    <property type="entry name" value="CRAL-TRIO_dom_sf"/>
</dbReference>
<evidence type="ECO:0000313" key="4">
    <source>
        <dbReference type="Proteomes" id="UP000266841"/>
    </source>
</evidence>
<accession>K0RI33</accession>
<name>K0RI33_THAOC</name>
<organism evidence="3 4">
    <name type="scientific">Thalassiosira oceanica</name>
    <name type="common">Marine diatom</name>
    <dbReference type="NCBI Taxonomy" id="159749"/>
    <lineage>
        <taxon>Eukaryota</taxon>
        <taxon>Sar</taxon>
        <taxon>Stramenopiles</taxon>
        <taxon>Ochrophyta</taxon>
        <taxon>Bacillariophyta</taxon>
        <taxon>Coscinodiscophyceae</taxon>
        <taxon>Thalassiosirophycidae</taxon>
        <taxon>Thalassiosirales</taxon>
        <taxon>Thalassiosiraceae</taxon>
        <taxon>Thalassiosira</taxon>
    </lineage>
</organism>
<dbReference type="Pfam" id="PF00650">
    <property type="entry name" value="CRAL_TRIO"/>
    <property type="match status" value="1"/>
</dbReference>
<evidence type="ECO:0000313" key="3">
    <source>
        <dbReference type="EMBL" id="EJK51949.1"/>
    </source>
</evidence>
<evidence type="ECO:0000259" key="2">
    <source>
        <dbReference type="PROSITE" id="PS50191"/>
    </source>
</evidence>
<dbReference type="PANTHER" id="PTHR23324:SF83">
    <property type="entry name" value="SEC14-LIKE PROTEIN 2"/>
    <property type="match status" value="1"/>
</dbReference>
<comment type="caution">
    <text evidence="3">The sequence shown here is derived from an EMBL/GenBank/DDBJ whole genome shotgun (WGS) entry which is preliminary data.</text>
</comment>
<protein>
    <recommendedName>
        <fullName evidence="2">CRAL-TRIO domain-containing protein</fullName>
    </recommendedName>
</protein>
<dbReference type="EMBL" id="AGNL01040704">
    <property type="protein sequence ID" value="EJK51949.1"/>
    <property type="molecule type" value="Genomic_DNA"/>
</dbReference>
<dbReference type="InterPro" id="IPR051064">
    <property type="entry name" value="SEC14/CRAL-TRIO_domain"/>
</dbReference>
<feature type="domain" description="CRAL-TRIO" evidence="2">
    <location>
        <begin position="176"/>
        <end position="299"/>
    </location>
</feature>
<dbReference type="PROSITE" id="PS50191">
    <property type="entry name" value="CRAL_TRIO"/>
    <property type="match status" value="1"/>
</dbReference>
<dbReference type="Gene3D" id="3.40.525.10">
    <property type="entry name" value="CRAL-TRIO lipid binding domain"/>
    <property type="match status" value="1"/>
</dbReference>
<dbReference type="GO" id="GO:0005737">
    <property type="term" value="C:cytoplasm"/>
    <property type="evidence" value="ECO:0007669"/>
    <property type="project" value="TreeGrafter"/>
</dbReference>
<keyword evidence="4" id="KW-1185">Reference proteome</keyword>
<dbReference type="OrthoDB" id="73007at2759"/>
<evidence type="ECO:0000256" key="1">
    <source>
        <dbReference type="SAM" id="MobiDB-lite"/>
    </source>
</evidence>
<feature type="region of interest" description="Disordered" evidence="1">
    <location>
        <begin position="1138"/>
        <end position="1166"/>
    </location>
</feature>
<gene>
    <name evidence="3" type="ORF">THAOC_28830</name>
</gene>
<feature type="region of interest" description="Disordered" evidence="1">
    <location>
        <begin position="903"/>
        <end position="948"/>
    </location>
</feature>